<evidence type="ECO:0000259" key="1">
    <source>
        <dbReference type="PROSITE" id="PS51724"/>
    </source>
</evidence>
<feature type="domain" description="SPOR" evidence="1">
    <location>
        <begin position="58"/>
        <end position="134"/>
    </location>
</feature>
<accession>A0A381WPF4</accession>
<proteinExistence type="predicted"/>
<gene>
    <name evidence="2" type="ORF">METZ01_LOCUS107260</name>
</gene>
<dbReference type="InterPro" id="IPR007730">
    <property type="entry name" value="SPOR-like_dom"/>
</dbReference>
<evidence type="ECO:0000313" key="2">
    <source>
        <dbReference type="EMBL" id="SVA54406.1"/>
    </source>
</evidence>
<dbReference type="Gene3D" id="3.30.70.1070">
    <property type="entry name" value="Sporulation related repeat"/>
    <property type="match status" value="1"/>
</dbReference>
<reference evidence="2" key="1">
    <citation type="submission" date="2018-05" db="EMBL/GenBank/DDBJ databases">
        <authorList>
            <person name="Lanie J.A."/>
            <person name="Ng W.-L."/>
            <person name="Kazmierczak K.M."/>
            <person name="Andrzejewski T.M."/>
            <person name="Davidsen T.M."/>
            <person name="Wayne K.J."/>
            <person name="Tettelin H."/>
            <person name="Glass J.I."/>
            <person name="Rusch D."/>
            <person name="Podicherti R."/>
            <person name="Tsui H.-C.T."/>
            <person name="Winkler M.E."/>
        </authorList>
    </citation>
    <scope>NUCLEOTIDE SEQUENCE</scope>
</reference>
<dbReference type="AlphaFoldDB" id="A0A381WPF4"/>
<organism evidence="2">
    <name type="scientific">marine metagenome</name>
    <dbReference type="NCBI Taxonomy" id="408172"/>
    <lineage>
        <taxon>unclassified sequences</taxon>
        <taxon>metagenomes</taxon>
        <taxon>ecological metagenomes</taxon>
    </lineage>
</organism>
<dbReference type="GO" id="GO:0042834">
    <property type="term" value="F:peptidoglycan binding"/>
    <property type="evidence" value="ECO:0007669"/>
    <property type="project" value="InterPro"/>
</dbReference>
<dbReference type="EMBL" id="UINC01012461">
    <property type="protein sequence ID" value="SVA54406.1"/>
    <property type="molecule type" value="Genomic_DNA"/>
</dbReference>
<feature type="non-terminal residue" evidence="2">
    <location>
        <position position="1"/>
    </location>
</feature>
<dbReference type="Pfam" id="PF05036">
    <property type="entry name" value="SPOR"/>
    <property type="match status" value="1"/>
</dbReference>
<protein>
    <recommendedName>
        <fullName evidence="1">SPOR domain-containing protein</fullName>
    </recommendedName>
</protein>
<dbReference type="PROSITE" id="PS51724">
    <property type="entry name" value="SPOR"/>
    <property type="match status" value="1"/>
</dbReference>
<dbReference type="SUPFAM" id="SSF110997">
    <property type="entry name" value="Sporulation related repeat"/>
    <property type="match status" value="1"/>
</dbReference>
<sequence>VLLYISLLSCIAFSQEQDESIDPNTLIDYQPNWPIVVNPLLDKENPKNNNEEARDTSEIIIEGYRVQVLVTRNSHSADSIRAVLSDKIDEDVYITYEVPYYKIRVGNCVDRKQAEELQLRLVELGYASAWIIRTRVKAPELIREY</sequence>
<dbReference type="InterPro" id="IPR036680">
    <property type="entry name" value="SPOR-like_sf"/>
</dbReference>
<name>A0A381WPF4_9ZZZZ</name>